<feature type="region of interest" description="Disordered" evidence="8">
    <location>
        <begin position="933"/>
        <end position="972"/>
    </location>
</feature>
<dbReference type="PANTHER" id="PTHR23501:SF92">
    <property type="entry name" value="GLUTATHIONE EXCHANGER 1-RELATED"/>
    <property type="match status" value="1"/>
</dbReference>
<keyword evidence="11" id="KW-1185">Reference proteome</keyword>
<feature type="transmembrane region" description="Helical" evidence="9">
    <location>
        <begin position="248"/>
        <end position="269"/>
    </location>
</feature>
<keyword evidence="5 9" id="KW-1133">Transmembrane helix</keyword>
<accession>A0ABR3RZR2</accession>
<name>A0ABR3RZR2_9PLEO</name>
<feature type="transmembrane region" description="Helical" evidence="9">
    <location>
        <begin position="483"/>
        <end position="506"/>
    </location>
</feature>
<sequence>MSAADQYDPDAITVNESWRASHKSSEPIHGIENSKEKEDAAEYGHRGASVAPGEPPDIPRKHAEPPTGADSPGYMRMKMLRANILPSEKILIFVFIMVLATAHSLDNFLRVLYQFEVLIDFQESGMLGAIYAISTMSASTLTPIISKSADVFGRPETLLASVVSYVLGTALQAKSPSIGLFCTGTVFWTIGFLGVISMFEIIIADITSMRLRVIAFYLPALPYLATTWTNAALRDALAAICPSWRWRFAWSAVMYTASSVPLIVGMFSIEHRAKKRAPQSGSEDTSETKLKLPKSCISLQLLRFWQMDIIGWICFVAIVSCLLAPWAAVPVIMPHGKGFWLSAAMISISSAGLLCIPILYFVEKYSKYPMFPAQNADHIQLLGERRILTALCMGFLYHLAYYVQHTYLYIGLRIRYDDEKDSAIRIVGLYTFTSTLVGLFIGVIISITRDLRWYLRFGAMFYLLSFVVQYIRPSGLDNISHLAVTSSQILLGIAGGLFPFPAMAFVQGARDHTQLATLIGAYMTACRVGGGIGQLLAGAIWTNALRPRLHEYLDPMMTDFQIDMVYANPGDEAYPIALFDLRVALFHLYYSGSKPRVVPIVQGQLVVTIQFDSTPHTEPLHIQEQFTPRKLQELYIMNSKKDSQAAINSDTDALAIETATTKRTGKKGVKQGFTISNNNTSIRKPTKTIITSRKTAASTPNKDIKPTPEHSSQRSRFYTAPGLRIPLYDSRGKRLTHARDGRIIAHKISRGRVLEEYVRKYAGDAKVQEMEGENGNQKWTKDQIGDWITEVETMAFGQAPKGKTLKARKEGEMDESAGEKQIKGFVKGAEVSQPQRKVMRSMSEEMRALLVLEDEVMVPALVPEKRPAAVEKATMKPKIGDSDLLATTNGDASTKRKLSAQGSRETFKRLKLEKTNTALSSFDAARPQISTHAALGSTSMAPSNRKPATDFKFPNTQVTKAQPPPHVAPRSGTFPWNYADKDLYLAKVHDVHKVETHPYLSAFSLDPTIEASVGQPYRITNVRTLPLPATREHLIVSAHTHISLLGKAPIVHTTLLPHHDLENARAAALAGKKIGPPHRRKKNNITVPFLKPGKHGWDYEKHAWGFEGDKDLETGKGHQIDPRDEELSEKEFADKYPGTRGGVWPCGCAIPGNEHDSEAE</sequence>
<dbReference type="EMBL" id="JAKJXO020000002">
    <property type="protein sequence ID" value="KAL1609919.1"/>
    <property type="molecule type" value="Genomic_DNA"/>
</dbReference>
<dbReference type="SUPFAM" id="SSF103473">
    <property type="entry name" value="MFS general substrate transporter"/>
    <property type="match status" value="2"/>
</dbReference>
<feature type="compositionally biased region" description="Polar residues" evidence="8">
    <location>
        <begin position="692"/>
        <end position="701"/>
    </location>
</feature>
<dbReference type="Gene3D" id="1.20.1250.20">
    <property type="entry name" value="MFS general substrate transporter like domains"/>
    <property type="match status" value="2"/>
</dbReference>
<proteinExistence type="inferred from homology"/>
<comment type="similarity">
    <text evidence="2">Belongs to the major facilitator superfamily.</text>
</comment>
<dbReference type="InterPro" id="IPR036259">
    <property type="entry name" value="MFS_trans_sf"/>
</dbReference>
<feature type="region of interest" description="Disordered" evidence="8">
    <location>
        <begin position="881"/>
        <end position="903"/>
    </location>
</feature>
<evidence type="ECO:0000313" key="11">
    <source>
        <dbReference type="Proteomes" id="UP001521785"/>
    </source>
</evidence>
<evidence type="ECO:0000256" key="8">
    <source>
        <dbReference type="SAM" id="MobiDB-lite"/>
    </source>
</evidence>
<feature type="transmembrane region" description="Helical" evidence="9">
    <location>
        <begin position="309"/>
        <end position="333"/>
    </location>
</feature>
<dbReference type="PANTHER" id="PTHR23501">
    <property type="entry name" value="MAJOR FACILITATOR SUPERFAMILY"/>
    <property type="match status" value="1"/>
</dbReference>
<feature type="transmembrane region" description="Helical" evidence="9">
    <location>
        <begin position="453"/>
        <end position="471"/>
    </location>
</feature>
<protein>
    <submittedName>
        <fullName evidence="10">Ferrioxamine B transporter</fullName>
    </submittedName>
</protein>
<feature type="compositionally biased region" description="Polar residues" evidence="8">
    <location>
        <begin position="933"/>
        <end position="942"/>
    </location>
</feature>
<keyword evidence="6" id="KW-0406">Ion transport</keyword>
<feature type="transmembrane region" description="Helical" evidence="9">
    <location>
        <begin position="339"/>
        <end position="362"/>
    </location>
</feature>
<evidence type="ECO:0000256" key="3">
    <source>
        <dbReference type="ARBA" id="ARBA00022448"/>
    </source>
</evidence>
<feature type="transmembrane region" description="Helical" evidence="9">
    <location>
        <begin position="518"/>
        <end position="541"/>
    </location>
</feature>
<evidence type="ECO:0000256" key="6">
    <source>
        <dbReference type="ARBA" id="ARBA00023065"/>
    </source>
</evidence>
<feature type="transmembrane region" description="Helical" evidence="9">
    <location>
        <begin position="211"/>
        <end position="228"/>
    </location>
</feature>
<gene>
    <name evidence="10" type="primary">SIT1_1</name>
    <name evidence="10" type="ORF">SLS60_001584</name>
</gene>
<keyword evidence="7 9" id="KW-0472">Membrane</keyword>
<evidence type="ECO:0000256" key="1">
    <source>
        <dbReference type="ARBA" id="ARBA00004127"/>
    </source>
</evidence>
<feature type="transmembrane region" description="Helical" evidence="9">
    <location>
        <begin position="423"/>
        <end position="446"/>
    </location>
</feature>
<evidence type="ECO:0000256" key="5">
    <source>
        <dbReference type="ARBA" id="ARBA00022989"/>
    </source>
</evidence>
<feature type="transmembrane region" description="Helical" evidence="9">
    <location>
        <begin position="84"/>
        <end position="105"/>
    </location>
</feature>
<evidence type="ECO:0000256" key="9">
    <source>
        <dbReference type="SAM" id="Phobius"/>
    </source>
</evidence>
<comment type="subcellular location">
    <subcellularLocation>
        <location evidence="1">Endomembrane system</location>
        <topology evidence="1">Multi-pass membrane protein</topology>
    </subcellularLocation>
</comment>
<evidence type="ECO:0000313" key="10">
    <source>
        <dbReference type="EMBL" id="KAL1609919.1"/>
    </source>
</evidence>
<dbReference type="Proteomes" id="UP001521785">
    <property type="component" value="Unassembled WGS sequence"/>
</dbReference>
<comment type="caution">
    <text evidence="10">The sequence shown here is derived from an EMBL/GenBank/DDBJ whole genome shotgun (WGS) entry which is preliminary data.</text>
</comment>
<feature type="compositionally biased region" description="Basic and acidic residues" evidence="8">
    <location>
        <begin position="702"/>
        <end position="712"/>
    </location>
</feature>
<feature type="region of interest" description="Disordered" evidence="8">
    <location>
        <begin position="1108"/>
        <end position="1136"/>
    </location>
</feature>
<keyword evidence="4 9" id="KW-0812">Transmembrane</keyword>
<evidence type="ECO:0000256" key="7">
    <source>
        <dbReference type="ARBA" id="ARBA00023136"/>
    </source>
</evidence>
<reference evidence="10 11" key="1">
    <citation type="submission" date="2024-02" db="EMBL/GenBank/DDBJ databases">
        <title>De novo assembly and annotation of 12 fungi associated with fruit tree decline syndrome in Ontario, Canada.</title>
        <authorList>
            <person name="Sulman M."/>
            <person name="Ellouze W."/>
            <person name="Ilyukhin E."/>
        </authorList>
    </citation>
    <scope>NUCLEOTIDE SEQUENCE [LARGE SCALE GENOMIC DNA]</scope>
    <source>
        <strain evidence="10 11">M42-189</strain>
    </source>
</reference>
<feature type="compositionally biased region" description="Basic and acidic residues" evidence="8">
    <location>
        <begin position="1108"/>
        <end position="1122"/>
    </location>
</feature>
<evidence type="ECO:0000256" key="4">
    <source>
        <dbReference type="ARBA" id="ARBA00022692"/>
    </source>
</evidence>
<feature type="compositionally biased region" description="Basic and acidic residues" evidence="8">
    <location>
        <begin position="32"/>
        <end position="45"/>
    </location>
</feature>
<organism evidence="10 11">
    <name type="scientific">Paraconiothyrium brasiliense</name>
    <dbReference type="NCBI Taxonomy" id="300254"/>
    <lineage>
        <taxon>Eukaryota</taxon>
        <taxon>Fungi</taxon>
        <taxon>Dikarya</taxon>
        <taxon>Ascomycota</taxon>
        <taxon>Pezizomycotina</taxon>
        <taxon>Dothideomycetes</taxon>
        <taxon>Pleosporomycetidae</taxon>
        <taxon>Pleosporales</taxon>
        <taxon>Massarineae</taxon>
        <taxon>Didymosphaeriaceae</taxon>
        <taxon>Paraconiothyrium</taxon>
    </lineage>
</organism>
<feature type="region of interest" description="Disordered" evidence="8">
    <location>
        <begin position="1"/>
        <end position="72"/>
    </location>
</feature>
<feature type="transmembrane region" description="Helical" evidence="9">
    <location>
        <begin position="387"/>
        <end position="403"/>
    </location>
</feature>
<feature type="transmembrane region" description="Helical" evidence="9">
    <location>
        <begin position="185"/>
        <end position="204"/>
    </location>
</feature>
<feature type="region of interest" description="Disordered" evidence="8">
    <location>
        <begin position="692"/>
        <end position="715"/>
    </location>
</feature>
<evidence type="ECO:0000256" key="2">
    <source>
        <dbReference type="ARBA" id="ARBA00008335"/>
    </source>
</evidence>
<keyword evidence="3" id="KW-0813">Transport</keyword>